<feature type="transmembrane region" description="Helical" evidence="1">
    <location>
        <begin position="183"/>
        <end position="203"/>
    </location>
</feature>
<dbReference type="Proteomes" id="UP001649381">
    <property type="component" value="Unassembled WGS sequence"/>
</dbReference>
<name>A0ABS9H573_9BACL</name>
<feature type="transmembrane region" description="Helical" evidence="1">
    <location>
        <begin position="209"/>
        <end position="230"/>
    </location>
</feature>
<dbReference type="RefSeq" id="WP_236337729.1">
    <property type="nucleotide sequence ID" value="NZ_JAKIJS010000001.1"/>
</dbReference>
<proteinExistence type="predicted"/>
<feature type="transmembrane region" description="Helical" evidence="1">
    <location>
        <begin position="6"/>
        <end position="26"/>
    </location>
</feature>
<keyword evidence="3" id="KW-1185">Reference proteome</keyword>
<evidence type="ECO:0000313" key="3">
    <source>
        <dbReference type="Proteomes" id="UP001649381"/>
    </source>
</evidence>
<feature type="transmembrane region" description="Helical" evidence="1">
    <location>
        <begin position="97"/>
        <end position="120"/>
    </location>
</feature>
<protein>
    <submittedName>
        <fullName evidence="2">DUF554 domain-containing protein</fullName>
    </submittedName>
</protein>
<feature type="transmembrane region" description="Helical" evidence="1">
    <location>
        <begin position="140"/>
        <end position="162"/>
    </location>
</feature>
<comment type="caution">
    <text evidence="2">The sequence shown here is derived from an EMBL/GenBank/DDBJ whole genome shotgun (WGS) entry which is preliminary data.</text>
</comment>
<evidence type="ECO:0000313" key="2">
    <source>
        <dbReference type="EMBL" id="MCF6139110.1"/>
    </source>
</evidence>
<evidence type="ECO:0000256" key="1">
    <source>
        <dbReference type="SAM" id="Phobius"/>
    </source>
</evidence>
<feature type="transmembrane region" description="Helical" evidence="1">
    <location>
        <begin position="56"/>
        <end position="76"/>
    </location>
</feature>
<dbReference type="PANTHER" id="PTHR36111">
    <property type="entry name" value="INNER MEMBRANE PROTEIN-RELATED"/>
    <property type="match status" value="1"/>
</dbReference>
<accession>A0ABS9H573</accession>
<gene>
    <name evidence="2" type="ORF">L2716_15340</name>
</gene>
<dbReference type="EMBL" id="JAKIJS010000001">
    <property type="protein sequence ID" value="MCF6139110.1"/>
    <property type="molecule type" value="Genomic_DNA"/>
</dbReference>
<keyword evidence="1" id="KW-1133">Transmembrane helix</keyword>
<dbReference type="Pfam" id="PF04474">
    <property type="entry name" value="DUF554"/>
    <property type="match status" value="1"/>
</dbReference>
<feature type="transmembrane region" description="Helical" evidence="1">
    <location>
        <begin position="33"/>
        <end position="50"/>
    </location>
</feature>
<reference evidence="2 3" key="1">
    <citation type="submission" date="2022-01" db="EMBL/GenBank/DDBJ databases">
        <title>Alkalihalobacillus sp. EGI L200015, a novel bacterium isolated from a salt lake sediment.</title>
        <authorList>
            <person name="Gao L."/>
            <person name="Fang B.-Z."/>
            <person name="Li W.-J."/>
        </authorList>
    </citation>
    <scope>NUCLEOTIDE SEQUENCE [LARGE SCALE GENOMIC DNA]</scope>
    <source>
        <strain evidence="2 3">KCTC 12718</strain>
    </source>
</reference>
<dbReference type="PANTHER" id="PTHR36111:SF2">
    <property type="entry name" value="INNER MEMBRANE PROTEIN"/>
    <property type="match status" value="1"/>
</dbReference>
<keyword evidence="1" id="KW-0472">Membrane</keyword>
<organism evidence="2 3">
    <name type="scientific">Pseudalkalibacillus berkeleyi</name>
    <dbReference type="NCBI Taxonomy" id="1069813"/>
    <lineage>
        <taxon>Bacteria</taxon>
        <taxon>Bacillati</taxon>
        <taxon>Bacillota</taxon>
        <taxon>Bacilli</taxon>
        <taxon>Bacillales</taxon>
        <taxon>Fictibacillaceae</taxon>
        <taxon>Pseudalkalibacillus</taxon>
    </lineage>
</organism>
<dbReference type="InterPro" id="IPR007563">
    <property type="entry name" value="DUF554"/>
</dbReference>
<sequence>MVLLGTIVNGLAIAIGTLFGLIFTKIPESTKTTVLQAMGLAVVLLGIKMGLQSNHILIVIISLALGGVIGESLRLDDHLNALGSWIERKSGAKREGSVAKAFVTATLVFVIGALSVVGALDSGLRLDHEVLYTKALIDAFISMIFTTTMGFGVIFSAVPVVLYQGTIALMATQIQSLFSPDQLDVLITELTATGGILICAIGLNLLKVLHVKVLNLLPSLLIAGVLIYFLPYKKVILDFFSFIPF</sequence>
<keyword evidence="1" id="KW-0812">Transmembrane</keyword>